<evidence type="ECO:0000313" key="3">
    <source>
        <dbReference type="Proteomes" id="UP001162972"/>
    </source>
</evidence>
<gene>
    <name evidence="2" type="ORF">OIU84_014354</name>
</gene>
<evidence type="ECO:0000313" key="2">
    <source>
        <dbReference type="EMBL" id="KAJ6402243.1"/>
    </source>
</evidence>
<keyword evidence="3" id="KW-1185">Reference proteome</keyword>
<evidence type="ECO:0000256" key="1">
    <source>
        <dbReference type="SAM" id="MobiDB-lite"/>
    </source>
</evidence>
<sequence length="71" mass="7597">MSLMGIQKERKGPPEKATRVLSEGEIMTWKGNSQPKLLPSTLLLKPTAHKRASSPERDLGEMGLLVGGGVG</sequence>
<comment type="caution">
    <text evidence="2">The sequence shown here is derived from an EMBL/GenBank/DDBJ whole genome shotgun (WGS) entry which is preliminary data.</text>
</comment>
<dbReference type="Proteomes" id="UP001162972">
    <property type="component" value="Chromosome 4"/>
</dbReference>
<dbReference type="EMBL" id="JAPFFJ010000018">
    <property type="protein sequence ID" value="KAJ6402243.1"/>
    <property type="molecule type" value="Genomic_DNA"/>
</dbReference>
<reference evidence="2 3" key="1">
    <citation type="journal article" date="2023" name="Int. J. Mol. Sci.">
        <title>De Novo Assembly and Annotation of 11 Diverse Shrub Willow (Salix) Genomes Reveals Novel Gene Organization in Sex-Linked Regions.</title>
        <authorList>
            <person name="Hyden B."/>
            <person name="Feng K."/>
            <person name="Yates T.B."/>
            <person name="Jawdy S."/>
            <person name="Cereghino C."/>
            <person name="Smart L.B."/>
            <person name="Muchero W."/>
        </authorList>
    </citation>
    <scope>NUCLEOTIDE SEQUENCE [LARGE SCALE GENOMIC DNA]</scope>
    <source>
        <tissue evidence="2">Shoot tip</tissue>
    </source>
</reference>
<protein>
    <submittedName>
        <fullName evidence="2">Uncharacterized protein</fullName>
    </submittedName>
</protein>
<dbReference type="AlphaFoldDB" id="A0AAD6JCQ1"/>
<proteinExistence type="predicted"/>
<accession>A0AAD6JCQ1</accession>
<organism evidence="2 3">
    <name type="scientific">Salix udensis</name>
    <dbReference type="NCBI Taxonomy" id="889485"/>
    <lineage>
        <taxon>Eukaryota</taxon>
        <taxon>Viridiplantae</taxon>
        <taxon>Streptophyta</taxon>
        <taxon>Embryophyta</taxon>
        <taxon>Tracheophyta</taxon>
        <taxon>Spermatophyta</taxon>
        <taxon>Magnoliopsida</taxon>
        <taxon>eudicotyledons</taxon>
        <taxon>Gunneridae</taxon>
        <taxon>Pentapetalae</taxon>
        <taxon>rosids</taxon>
        <taxon>fabids</taxon>
        <taxon>Malpighiales</taxon>
        <taxon>Salicaceae</taxon>
        <taxon>Saliceae</taxon>
        <taxon>Salix</taxon>
    </lineage>
</organism>
<feature type="region of interest" description="Disordered" evidence="1">
    <location>
        <begin position="47"/>
        <end position="71"/>
    </location>
</feature>
<name>A0AAD6JCQ1_9ROSI</name>